<evidence type="ECO:0000313" key="6">
    <source>
        <dbReference type="Proteomes" id="UP000694388"/>
    </source>
</evidence>
<dbReference type="PANTHER" id="PTHR13471">
    <property type="entry name" value="TETRATRICOPEPTIDE-LIKE HELICAL"/>
    <property type="match status" value="1"/>
</dbReference>
<feature type="region of interest" description="Disordered" evidence="4">
    <location>
        <begin position="42"/>
        <end position="141"/>
    </location>
</feature>
<keyword evidence="3" id="KW-0539">Nucleus</keyword>
<evidence type="ECO:0000313" key="5">
    <source>
        <dbReference type="Ensembl" id="ENSEBUP00000023619.1"/>
    </source>
</evidence>
<name>A0A8C4R166_EPTBU</name>
<dbReference type="SUPFAM" id="SSF48452">
    <property type="entry name" value="TPR-like"/>
    <property type="match status" value="1"/>
</dbReference>
<dbReference type="InterPro" id="IPR013633">
    <property type="entry name" value="NRDE-2"/>
</dbReference>
<dbReference type="Proteomes" id="UP000694388">
    <property type="component" value="Unplaced"/>
</dbReference>
<dbReference type="GO" id="GO:0071013">
    <property type="term" value="C:catalytic step 2 spliceosome"/>
    <property type="evidence" value="ECO:0007669"/>
    <property type="project" value="TreeGrafter"/>
</dbReference>
<protein>
    <submittedName>
        <fullName evidence="5">NRDE-2, necessary for RNA interference, domain containing</fullName>
    </submittedName>
</protein>
<dbReference type="Ensembl" id="ENSEBUT00000024195.1">
    <property type="protein sequence ID" value="ENSEBUP00000023619.1"/>
    <property type="gene ID" value="ENSEBUG00000014552.1"/>
</dbReference>
<keyword evidence="6" id="KW-1185">Reference proteome</keyword>
<organism evidence="5 6">
    <name type="scientific">Eptatretus burgeri</name>
    <name type="common">Inshore hagfish</name>
    <dbReference type="NCBI Taxonomy" id="7764"/>
    <lineage>
        <taxon>Eukaryota</taxon>
        <taxon>Metazoa</taxon>
        <taxon>Chordata</taxon>
        <taxon>Craniata</taxon>
        <taxon>Vertebrata</taxon>
        <taxon>Cyclostomata</taxon>
        <taxon>Myxini</taxon>
        <taxon>Myxiniformes</taxon>
        <taxon>Myxinidae</taxon>
        <taxon>Eptatretinae</taxon>
        <taxon>Eptatretus</taxon>
    </lineage>
</organism>
<comment type="subcellular location">
    <subcellularLocation>
        <location evidence="1">Nucleus</location>
    </subcellularLocation>
</comment>
<dbReference type="Gene3D" id="1.25.40.10">
    <property type="entry name" value="Tetratricopeptide repeat domain"/>
    <property type="match status" value="1"/>
</dbReference>
<accession>A0A8C4R166</accession>
<feature type="compositionally biased region" description="Basic and acidic residues" evidence="4">
    <location>
        <begin position="42"/>
        <end position="72"/>
    </location>
</feature>
<feature type="compositionally biased region" description="Acidic residues" evidence="4">
    <location>
        <begin position="113"/>
        <end position="123"/>
    </location>
</feature>
<reference evidence="5" key="1">
    <citation type="submission" date="2025-08" db="UniProtKB">
        <authorList>
            <consortium name="Ensembl"/>
        </authorList>
    </citation>
    <scope>IDENTIFICATION</scope>
</reference>
<feature type="compositionally biased region" description="Basic residues" evidence="4">
    <location>
        <begin position="91"/>
        <end position="107"/>
    </location>
</feature>
<dbReference type="PANTHER" id="PTHR13471:SF0">
    <property type="entry name" value="NUCLEAR EXOSOME REGULATOR NRDE2"/>
    <property type="match status" value="1"/>
</dbReference>
<sequence>MEASGSLFPAFGFAIAAESTKPPTADLDWLKNRSFCTKDALVLERSQKRSEDDERSPELDKSSRSDESDHSALNRHRREKVKKDASEEWKKKKKKKKREKKKKKDSRKRREESEDVGSSEEEEYHGQRKRGNTTEASLVPPEGAVRSMWLEETDPELGLFYVDRKPDSANLQFMSIYRGHIARYRRLGDSCLGLDHKQQQLLWNSSKSRKKRWKKLLMGTNDRYFCAGVLPVPGEVVRAKQGLSLLREFLPVEVGSGCAMSGNSVAKLDARDLYTSATALYLQGKSHSSRGGPQEGKPVEKLTAENLLAEKLQSRVEEFNRQLREDPHDVARWLAFIRFQDEAALQGDEASVCDSLEGRTKTRSALLERRLAIVERALEANPSSTELKLSHLEAGAELWATSQLAGEWKKLVFMHPNDASLWARYLLFAQSHQSTFSVSRVNSLYGKCLSTLASAVDGSLLSHPALPGTTESMFGIFLQQCHFLRQSGHAEKCVSLFQAAIDFNFFRPDNLNDVKTHGLVDFFETFWDSGEPHFGEKGARGWNAWMRQQERGGWVSLDQKDEGDEASEGMDEEELGYEGDEHEPRWQVWLRLEQSRERRHWIPWRADVSKGQKEEDCDDPDRQVLYDDIGKSLFTLETPELRFRLVCVFLSFLGISTRSSHDLAASALDDPIVIFSRDAKGLLTEASMLMGTGRLDFVCDMSDAVGGTWAVAEGRRSQHAEDFVRGLLEQAMQLFTGDEQAAIALAWMHHERLKVELSQRTSALRRTRALGKRAQRLAKTLLKQPAHRNRLPLWLEMAKLEWVLQEFGQARRILDTALAAALKASSAATNELCVLCLWYAKMELASGPSADAFNRTVHILTAVVAEKGMAYVPSSGQPDPPLAVLRSRKAYERALEVALKFVEVATVDGCVSVWHYPSSYVLLVCCFAFLQYASVGPLAADTIFESAYEQLKKLLGAGMAKEKPMGRVARDLELLAEERALLLRYHVVTELTSPRRLLRKALSCAAMEFPSNAHLLRLYVQSETEGPGLGIGSLRRVFSQLTRHSDSIMPWLFSLYAEMERKRVVETGLGISLHPETGLQHRIQALFERALERPSASACPLLWRFYLYFAAIHWKSEKAIGVFYRAVQACPWVKVLYLDAVRLFPERLQEMVDLLTEKELRVRLPLEELDILLE</sequence>
<evidence type="ECO:0000256" key="1">
    <source>
        <dbReference type="ARBA" id="ARBA00004123"/>
    </source>
</evidence>
<evidence type="ECO:0000256" key="2">
    <source>
        <dbReference type="ARBA" id="ARBA00009265"/>
    </source>
</evidence>
<dbReference type="GeneTree" id="ENSGT00390000005524"/>
<dbReference type="GO" id="GO:0031048">
    <property type="term" value="P:regulatory ncRNA-mediated heterochromatin formation"/>
    <property type="evidence" value="ECO:0007669"/>
    <property type="project" value="TreeGrafter"/>
</dbReference>
<comment type="similarity">
    <text evidence="2">Belongs to the NRDE2 family.</text>
</comment>
<dbReference type="Pfam" id="PF08424">
    <property type="entry name" value="NRDE-2"/>
    <property type="match status" value="1"/>
</dbReference>
<reference evidence="5" key="2">
    <citation type="submission" date="2025-09" db="UniProtKB">
        <authorList>
            <consortium name="Ensembl"/>
        </authorList>
    </citation>
    <scope>IDENTIFICATION</scope>
</reference>
<evidence type="ECO:0000256" key="4">
    <source>
        <dbReference type="SAM" id="MobiDB-lite"/>
    </source>
</evidence>
<evidence type="ECO:0000256" key="3">
    <source>
        <dbReference type="ARBA" id="ARBA00023242"/>
    </source>
</evidence>
<dbReference type="OMA" id="MRDKELH"/>
<feature type="region of interest" description="Disordered" evidence="4">
    <location>
        <begin position="556"/>
        <end position="577"/>
    </location>
</feature>
<dbReference type="GO" id="GO:1902369">
    <property type="term" value="P:negative regulation of RNA catabolic process"/>
    <property type="evidence" value="ECO:0007669"/>
    <property type="project" value="TreeGrafter"/>
</dbReference>
<dbReference type="AlphaFoldDB" id="A0A8C4R166"/>
<feature type="compositionally biased region" description="Basic and acidic residues" evidence="4">
    <location>
        <begin position="81"/>
        <end position="90"/>
    </location>
</feature>
<proteinExistence type="inferred from homology"/>
<feature type="compositionally biased region" description="Acidic residues" evidence="4">
    <location>
        <begin position="561"/>
        <end position="577"/>
    </location>
</feature>
<dbReference type="InterPro" id="IPR011990">
    <property type="entry name" value="TPR-like_helical_dom_sf"/>
</dbReference>